<comment type="similarity">
    <text evidence="3 9">Belongs to the type II topoisomerase family.</text>
</comment>
<dbReference type="Pfam" id="PF00204">
    <property type="entry name" value="DNA_gyraseB"/>
    <property type="match status" value="1"/>
</dbReference>
<comment type="cofactor">
    <cofactor evidence="2">
        <name>Mg(2+)</name>
        <dbReference type="ChEBI" id="CHEBI:18420"/>
    </cofactor>
</comment>
<dbReference type="InterPro" id="IPR014721">
    <property type="entry name" value="Ribsml_uS5_D2-typ_fold_subgr"/>
</dbReference>
<comment type="function">
    <text evidence="9">Control of topological states of DNA by transient breakage and subsequent rejoining of DNA strands. Topoisomerase II makes double-strand breaks.</text>
</comment>
<dbReference type="InterPro" id="IPR013760">
    <property type="entry name" value="Topo_IIA-like_dom_sf"/>
</dbReference>
<gene>
    <name evidence="11" type="ORF">AK830_g1501</name>
</gene>
<dbReference type="PRINTS" id="PR00418">
    <property type="entry name" value="TPI2FAMILY"/>
</dbReference>
<dbReference type="CDD" id="cd03481">
    <property type="entry name" value="TopoIIA_Trans_ScTopoIIA"/>
    <property type="match status" value="1"/>
</dbReference>
<protein>
    <recommendedName>
        <fullName evidence="9">DNA topoisomerase 2</fullName>
        <ecNumber evidence="9">5.6.2.2</ecNumber>
    </recommendedName>
</protein>
<evidence type="ECO:0000256" key="4">
    <source>
        <dbReference type="ARBA" id="ARBA00022741"/>
    </source>
</evidence>
<keyword evidence="6 9" id="KW-0799">Topoisomerase</keyword>
<dbReference type="FunFam" id="3.40.50.670:FF:000001">
    <property type="entry name" value="DNA topoisomerase 2"/>
    <property type="match status" value="1"/>
</dbReference>
<keyword evidence="4 9" id="KW-0547">Nucleotide-binding</keyword>
<dbReference type="GO" id="GO:0003918">
    <property type="term" value="F:DNA topoisomerase type II (double strand cut, ATP-hydrolyzing) activity"/>
    <property type="evidence" value="ECO:0007669"/>
    <property type="project" value="UniProtKB-UniRule"/>
</dbReference>
<keyword evidence="7 9" id="KW-0238">DNA-binding</keyword>
<dbReference type="EC" id="5.6.2.2" evidence="9"/>
<evidence type="ECO:0000256" key="7">
    <source>
        <dbReference type="ARBA" id="ARBA00023125"/>
    </source>
</evidence>
<dbReference type="PANTHER" id="PTHR10169:SF38">
    <property type="entry name" value="DNA TOPOISOMERASE 2"/>
    <property type="match status" value="1"/>
</dbReference>
<reference evidence="11 12" key="1">
    <citation type="submission" date="2015-09" db="EMBL/GenBank/DDBJ databases">
        <title>Draft genome of a European isolate of the apple canker pathogen Neonectria ditissima.</title>
        <authorList>
            <person name="Gomez-Cortecero A."/>
            <person name="Harrison R.J."/>
            <person name="Armitage A.D."/>
        </authorList>
    </citation>
    <scope>NUCLEOTIDE SEQUENCE [LARGE SCALE GENOMIC DNA]</scope>
    <source>
        <strain evidence="11 12">R09/05</strain>
    </source>
</reference>
<dbReference type="EMBL" id="LKCW01000011">
    <property type="protein sequence ID" value="KPM45112.1"/>
    <property type="molecule type" value="Genomic_DNA"/>
</dbReference>
<dbReference type="OrthoDB" id="276498at2759"/>
<dbReference type="AlphaFoldDB" id="A0A0P7BZD3"/>
<evidence type="ECO:0000256" key="8">
    <source>
        <dbReference type="ARBA" id="ARBA00023235"/>
    </source>
</evidence>
<keyword evidence="8 9" id="KW-0413">Isomerase</keyword>
<comment type="subunit">
    <text evidence="9">Homodimer.</text>
</comment>
<dbReference type="PANTHER" id="PTHR10169">
    <property type="entry name" value="DNA TOPOISOMERASE/GYRASE"/>
    <property type="match status" value="1"/>
</dbReference>
<dbReference type="Gene3D" id="3.30.565.10">
    <property type="entry name" value="Histidine kinase-like ATPase, C-terminal domain"/>
    <property type="match status" value="1"/>
</dbReference>
<evidence type="ECO:0000256" key="9">
    <source>
        <dbReference type="RuleBase" id="RU362094"/>
    </source>
</evidence>
<dbReference type="Gene3D" id="3.30.230.10">
    <property type="match status" value="1"/>
</dbReference>
<dbReference type="SMART" id="SM00433">
    <property type="entry name" value="TOP2c"/>
    <property type="match status" value="1"/>
</dbReference>
<accession>A0A0P7BZD3</accession>
<evidence type="ECO:0000256" key="6">
    <source>
        <dbReference type="ARBA" id="ARBA00023029"/>
    </source>
</evidence>
<name>A0A0P7BZD3_9HYPO</name>
<dbReference type="InterPro" id="IPR020568">
    <property type="entry name" value="Ribosomal_Su5_D2-typ_SF"/>
</dbReference>
<dbReference type="InterPro" id="IPR036890">
    <property type="entry name" value="HATPase_C_sf"/>
</dbReference>
<evidence type="ECO:0000313" key="12">
    <source>
        <dbReference type="Proteomes" id="UP000050424"/>
    </source>
</evidence>
<dbReference type="GO" id="GO:0006265">
    <property type="term" value="P:DNA topological change"/>
    <property type="evidence" value="ECO:0007669"/>
    <property type="project" value="UniProtKB-UniRule"/>
</dbReference>
<dbReference type="SUPFAM" id="SSF55874">
    <property type="entry name" value="ATPase domain of HSP90 chaperone/DNA topoisomerase II/histidine kinase"/>
    <property type="match status" value="1"/>
</dbReference>
<proteinExistence type="inferred from homology"/>
<dbReference type="InterPro" id="IPR013759">
    <property type="entry name" value="Topo_IIA_B_C"/>
</dbReference>
<keyword evidence="12" id="KW-1185">Reference proteome</keyword>
<comment type="catalytic activity">
    <reaction evidence="1 9">
        <text>ATP-dependent breakage, passage and rejoining of double-stranded DNA.</text>
        <dbReference type="EC" id="5.6.2.2"/>
    </reaction>
</comment>
<organism evidence="11 12">
    <name type="scientific">Neonectria ditissima</name>
    <dbReference type="NCBI Taxonomy" id="78410"/>
    <lineage>
        <taxon>Eukaryota</taxon>
        <taxon>Fungi</taxon>
        <taxon>Dikarya</taxon>
        <taxon>Ascomycota</taxon>
        <taxon>Pezizomycotina</taxon>
        <taxon>Sordariomycetes</taxon>
        <taxon>Hypocreomycetidae</taxon>
        <taxon>Hypocreales</taxon>
        <taxon>Nectriaceae</taxon>
        <taxon>Neonectria</taxon>
    </lineage>
</organism>
<sequence>MEILVNAADNKQGDDQDHTMTYMKVNVDGSTGEFSVENNRKGISVLVHGVKRRDVHSSDDIRSCATGSNYNDEEKKTVGGRNGYGAKLCNVFSTQFSIEIQDSENGKRYKQTWIDNMTKAGKPKITSSKTSNFVRTTFTPDFDKFSMPEGIGDDLECLLYRRVYDLAVGLQGHCEMYIKAIGQEQSAEEGLPTACTVVLDDNKAHQRREIAFAVSDGSFQQASFVNSIATTTGGTHVNCIADQITENLLAALTKKKKGHGLKQNHLGNHIFIFFNYFINNPAFTSQTKEQSTTKVSQFGSKCLMTDGFLKKVAASDALKNIIDFAERKADKTLTKGDGTKRSRISNAKLVDANLPGTKRGHECTPILTEGDSPKGLVVSGRVILDPDRLRYGHLMIMADQDHDGSHTKGLLINFLQVQYPSLLRIPDFFREFITPVVKVWQGSNPQKPQQLQSFFNLPHH</sequence>
<evidence type="ECO:0000256" key="3">
    <source>
        <dbReference type="ARBA" id="ARBA00011080"/>
    </source>
</evidence>
<evidence type="ECO:0000313" key="11">
    <source>
        <dbReference type="EMBL" id="KPM45112.1"/>
    </source>
</evidence>
<dbReference type="InterPro" id="IPR013506">
    <property type="entry name" value="Topo_IIA_bsu_dom2"/>
</dbReference>
<dbReference type="InterPro" id="IPR001241">
    <property type="entry name" value="Topo_IIA"/>
</dbReference>
<feature type="domain" description="DNA topoisomerase type IIA subunit B" evidence="10">
    <location>
        <begin position="187"/>
        <end position="334"/>
    </location>
</feature>
<dbReference type="SUPFAM" id="SSF56719">
    <property type="entry name" value="Type II DNA topoisomerase"/>
    <property type="match status" value="1"/>
</dbReference>
<evidence type="ECO:0000256" key="5">
    <source>
        <dbReference type="ARBA" id="ARBA00022840"/>
    </source>
</evidence>
<dbReference type="STRING" id="78410.A0A0P7BZD3"/>
<dbReference type="Gene3D" id="3.40.50.670">
    <property type="match status" value="2"/>
</dbReference>
<comment type="caution">
    <text evidence="11">The sequence shown here is derived from an EMBL/GenBank/DDBJ whole genome shotgun (WGS) entry which is preliminary data.</text>
</comment>
<dbReference type="GO" id="GO:0000819">
    <property type="term" value="P:sister chromatid segregation"/>
    <property type="evidence" value="ECO:0007669"/>
    <property type="project" value="TreeGrafter"/>
</dbReference>
<dbReference type="SUPFAM" id="SSF54211">
    <property type="entry name" value="Ribosomal protein S5 domain 2-like"/>
    <property type="match status" value="1"/>
</dbReference>
<dbReference type="GO" id="GO:0005634">
    <property type="term" value="C:nucleus"/>
    <property type="evidence" value="ECO:0007669"/>
    <property type="project" value="TreeGrafter"/>
</dbReference>
<dbReference type="GO" id="GO:0000712">
    <property type="term" value="P:resolution of meiotic recombination intermediates"/>
    <property type="evidence" value="ECO:0007669"/>
    <property type="project" value="TreeGrafter"/>
</dbReference>
<keyword evidence="5 9" id="KW-0067">ATP-binding</keyword>
<evidence type="ECO:0000256" key="1">
    <source>
        <dbReference type="ARBA" id="ARBA00000185"/>
    </source>
</evidence>
<evidence type="ECO:0000256" key="2">
    <source>
        <dbReference type="ARBA" id="ARBA00001946"/>
    </source>
</evidence>
<dbReference type="GO" id="GO:0003677">
    <property type="term" value="F:DNA binding"/>
    <property type="evidence" value="ECO:0007669"/>
    <property type="project" value="UniProtKB-UniRule"/>
</dbReference>
<dbReference type="InterPro" id="IPR050634">
    <property type="entry name" value="DNA_Topoisomerase_II"/>
</dbReference>
<dbReference type="GO" id="GO:0005524">
    <property type="term" value="F:ATP binding"/>
    <property type="evidence" value="ECO:0007669"/>
    <property type="project" value="UniProtKB-UniRule"/>
</dbReference>
<evidence type="ECO:0000259" key="10">
    <source>
        <dbReference type="Pfam" id="PF00204"/>
    </source>
</evidence>
<dbReference type="Proteomes" id="UP000050424">
    <property type="component" value="Unassembled WGS sequence"/>
</dbReference>